<sequence length="172" mass="20054">MKKQVSNPNRKSEVSFFKRYQIFSAHFVIFLFFLAFFIMGMFDTIRAGGDYVDYGRKAGSNYEAILLGVFGMWVVCLGSYDVLKLVRQEERLEKKLEQDWQLLSPKEKAIQANMDLVLENIAFLGIVLEKPTKGRFCCRNCGYEWEASITKIYNRKQCGQCAIHYAKQEKRD</sequence>
<name>A0ABV2FK90_9STRE</name>
<dbReference type="RefSeq" id="WP_354366101.1">
    <property type="nucleotide sequence ID" value="NZ_JBEPLO010000030.1"/>
</dbReference>
<keyword evidence="1" id="KW-0472">Membrane</keyword>
<dbReference type="EMBL" id="JBEPLO010000030">
    <property type="protein sequence ID" value="MET3559004.1"/>
    <property type="molecule type" value="Genomic_DNA"/>
</dbReference>
<reference evidence="2 3" key="1">
    <citation type="submission" date="2024-06" db="EMBL/GenBank/DDBJ databases">
        <title>Genomic Encyclopedia of Type Strains, Phase IV (KMG-IV): sequencing the most valuable type-strain genomes for metagenomic binning, comparative biology and taxonomic classification.</title>
        <authorList>
            <person name="Goeker M."/>
        </authorList>
    </citation>
    <scope>NUCLEOTIDE SEQUENCE [LARGE SCALE GENOMIC DNA]</scope>
    <source>
        <strain evidence="2 3">DSM 28303</strain>
    </source>
</reference>
<feature type="transmembrane region" description="Helical" evidence="1">
    <location>
        <begin position="20"/>
        <end position="42"/>
    </location>
</feature>
<organism evidence="2 3">
    <name type="scientific">Streptococcus rupicaprae</name>
    <dbReference type="NCBI Taxonomy" id="759619"/>
    <lineage>
        <taxon>Bacteria</taxon>
        <taxon>Bacillati</taxon>
        <taxon>Bacillota</taxon>
        <taxon>Bacilli</taxon>
        <taxon>Lactobacillales</taxon>
        <taxon>Streptococcaceae</taxon>
        <taxon>Streptococcus</taxon>
    </lineage>
</organism>
<accession>A0ABV2FK90</accession>
<gene>
    <name evidence="2" type="ORF">ABID29_002153</name>
</gene>
<proteinExistence type="predicted"/>
<comment type="caution">
    <text evidence="2">The sequence shown here is derived from an EMBL/GenBank/DDBJ whole genome shotgun (WGS) entry which is preliminary data.</text>
</comment>
<keyword evidence="3" id="KW-1185">Reference proteome</keyword>
<feature type="transmembrane region" description="Helical" evidence="1">
    <location>
        <begin position="62"/>
        <end position="83"/>
    </location>
</feature>
<keyword evidence="1" id="KW-1133">Transmembrane helix</keyword>
<keyword evidence="1" id="KW-0812">Transmembrane</keyword>
<protein>
    <recommendedName>
        <fullName evidence="4">Zinc ribbon domain-containing protein</fullName>
    </recommendedName>
</protein>
<evidence type="ECO:0000313" key="3">
    <source>
        <dbReference type="Proteomes" id="UP001549122"/>
    </source>
</evidence>
<dbReference type="Proteomes" id="UP001549122">
    <property type="component" value="Unassembled WGS sequence"/>
</dbReference>
<evidence type="ECO:0000256" key="1">
    <source>
        <dbReference type="SAM" id="Phobius"/>
    </source>
</evidence>
<evidence type="ECO:0008006" key="4">
    <source>
        <dbReference type="Google" id="ProtNLM"/>
    </source>
</evidence>
<evidence type="ECO:0000313" key="2">
    <source>
        <dbReference type="EMBL" id="MET3559004.1"/>
    </source>
</evidence>